<feature type="transmembrane region" description="Helical" evidence="1">
    <location>
        <begin position="182"/>
        <end position="201"/>
    </location>
</feature>
<evidence type="ECO:0008006" key="4">
    <source>
        <dbReference type="Google" id="ProtNLM"/>
    </source>
</evidence>
<dbReference type="RefSeq" id="WP_119702424.1">
    <property type="nucleotide sequence ID" value="NZ_JBHSOI010000001.1"/>
</dbReference>
<dbReference type="Gene3D" id="3.40.1000.70">
    <property type="entry name" value="PknH-like extracellular domain"/>
    <property type="match status" value="1"/>
</dbReference>
<keyword evidence="1" id="KW-0472">Membrane</keyword>
<organism evidence="2 3">
    <name type="scientific">Aeromicrobium endophyticum</name>
    <dbReference type="NCBI Taxonomy" id="2292704"/>
    <lineage>
        <taxon>Bacteria</taxon>
        <taxon>Bacillati</taxon>
        <taxon>Actinomycetota</taxon>
        <taxon>Actinomycetes</taxon>
        <taxon>Propionibacteriales</taxon>
        <taxon>Nocardioidaceae</taxon>
        <taxon>Aeromicrobium</taxon>
    </lineage>
</organism>
<evidence type="ECO:0000313" key="3">
    <source>
        <dbReference type="Proteomes" id="UP000265581"/>
    </source>
</evidence>
<gene>
    <name evidence="2" type="ORF">DX116_01230</name>
</gene>
<protein>
    <recommendedName>
        <fullName evidence="4">RNA polymerase sigma factor 70 region 4 type 2 domain-containing protein</fullName>
    </recommendedName>
</protein>
<keyword evidence="1" id="KW-0812">Transmembrane</keyword>
<evidence type="ECO:0000256" key="1">
    <source>
        <dbReference type="SAM" id="Phobius"/>
    </source>
</evidence>
<comment type="caution">
    <text evidence="2">The sequence shown here is derived from an EMBL/GenBank/DDBJ whole genome shotgun (WGS) entry which is preliminary data.</text>
</comment>
<reference evidence="2 3" key="1">
    <citation type="submission" date="2018-08" db="EMBL/GenBank/DDBJ databases">
        <title>Aeromicrobium sp. M2KJ-4, whole genome shotgun sequence.</title>
        <authorList>
            <person name="Tuo L."/>
        </authorList>
    </citation>
    <scope>NUCLEOTIDE SEQUENCE [LARGE SCALE GENOMIC DNA]</scope>
    <source>
        <strain evidence="2 3">M2KJ-4</strain>
    </source>
</reference>
<evidence type="ECO:0000313" key="2">
    <source>
        <dbReference type="EMBL" id="REK72292.1"/>
    </source>
</evidence>
<keyword evidence="3" id="KW-1185">Reference proteome</keyword>
<dbReference type="InterPro" id="IPR038232">
    <property type="entry name" value="PknH-like_Extracell_sf"/>
</dbReference>
<dbReference type="Proteomes" id="UP000265581">
    <property type="component" value="Unassembled WGS sequence"/>
</dbReference>
<dbReference type="OrthoDB" id="3765654at2"/>
<name>A0A371P8S1_9ACTN</name>
<keyword evidence="1" id="KW-1133">Transmembrane helix</keyword>
<accession>A0A371P8S1</accession>
<proteinExistence type="predicted"/>
<dbReference type="AlphaFoldDB" id="A0A371P8S1"/>
<dbReference type="EMBL" id="QUBR01000001">
    <property type="protein sequence ID" value="REK72292.1"/>
    <property type="molecule type" value="Genomic_DNA"/>
</dbReference>
<sequence length="604" mass="65716">MTRVDEFNSFYSSTFRDAVQVTYALCGDRQVALESTVDAYRRAWRDWSKIRDRHPLSYVRNEAWKITGLSRGAHPLRRRHEEDSDTELLSALHDLPVDDRRLIVLMTLGNTDLEEASREVGQPAEEGIENVTTALATLETKLGEGIDAIERRMHALSSATDALDMPPAGDVRTAARRGRRRNTVLLVAAAIALILGGGLVATDGDALATSGDLPRREKIGAERPDVVLDAQKIDAGNLLAPKQLATLDGTRTWTTASTDDDVTNKTPYATCPTKRFADSDPLKVFVRTFNGDGPGNARVAQAIEVSRSDRVATEAYQRLVQWYSDCEHPRTQLVASYTVKRPFGDFQILSLRSNRSPERSFTVGFSHSGTITSTLVHEVDGPTGPSIESFAQTLDDSVSKVCKDSGGRCSDAIEVLPSDPPPTTEAPSFLGIVDLPPIAAIDKVWAGTDFPAQTNPAATQCDTASFTGSSVKKAGSRVYVLYEATELPPEFGVAETTARFTSATKAKDFVAKLSRRIDGCKDKILSAGVDQKSKVSVPDASGTVWRVGFEVEGDKKVYYRTAIVRRGADVAQVTFTPAGEYDISQDAFKAIAERAATRLKYATD</sequence>